<evidence type="ECO:0000313" key="3">
    <source>
        <dbReference type="Proteomes" id="UP001152622"/>
    </source>
</evidence>
<dbReference type="EMBL" id="JAINUF010000021">
    <property type="protein sequence ID" value="KAJ8334159.1"/>
    <property type="molecule type" value="Genomic_DNA"/>
</dbReference>
<reference evidence="2" key="1">
    <citation type="journal article" date="2023" name="Science">
        <title>Genome structures resolve the early diversification of teleost fishes.</title>
        <authorList>
            <person name="Parey E."/>
            <person name="Louis A."/>
            <person name="Montfort J."/>
            <person name="Bouchez O."/>
            <person name="Roques C."/>
            <person name="Iampietro C."/>
            <person name="Lluch J."/>
            <person name="Castinel A."/>
            <person name="Donnadieu C."/>
            <person name="Desvignes T."/>
            <person name="Floi Bucao C."/>
            <person name="Jouanno E."/>
            <person name="Wen M."/>
            <person name="Mejri S."/>
            <person name="Dirks R."/>
            <person name="Jansen H."/>
            <person name="Henkel C."/>
            <person name="Chen W.J."/>
            <person name="Zahm M."/>
            <person name="Cabau C."/>
            <person name="Klopp C."/>
            <person name="Thompson A.W."/>
            <person name="Robinson-Rechavi M."/>
            <person name="Braasch I."/>
            <person name="Lecointre G."/>
            <person name="Bobe J."/>
            <person name="Postlethwait J.H."/>
            <person name="Berthelot C."/>
            <person name="Roest Crollius H."/>
            <person name="Guiguen Y."/>
        </authorList>
    </citation>
    <scope>NUCLEOTIDE SEQUENCE</scope>
    <source>
        <strain evidence="2">WJC10195</strain>
    </source>
</reference>
<comment type="caution">
    <text evidence="2">The sequence shown here is derived from an EMBL/GenBank/DDBJ whole genome shotgun (WGS) entry which is preliminary data.</text>
</comment>
<sequence length="110" mass="12050">MNYRDDLRINGNGGGPEKTRDSPRRGVSRCHGTVRRGVFGFKIELEHGRSRKTPVVYAPSLHGGGRSVAARKSECSAQRSQIHNSCDVSGGRMRQVAARRFVTRSPGRGS</sequence>
<organism evidence="2 3">
    <name type="scientific">Synaphobranchus kaupii</name>
    <name type="common">Kaup's arrowtooth eel</name>
    <dbReference type="NCBI Taxonomy" id="118154"/>
    <lineage>
        <taxon>Eukaryota</taxon>
        <taxon>Metazoa</taxon>
        <taxon>Chordata</taxon>
        <taxon>Craniata</taxon>
        <taxon>Vertebrata</taxon>
        <taxon>Euteleostomi</taxon>
        <taxon>Actinopterygii</taxon>
        <taxon>Neopterygii</taxon>
        <taxon>Teleostei</taxon>
        <taxon>Anguilliformes</taxon>
        <taxon>Synaphobranchidae</taxon>
        <taxon>Synaphobranchus</taxon>
    </lineage>
</organism>
<dbReference type="AlphaFoldDB" id="A0A9Q1E8H4"/>
<keyword evidence="3" id="KW-1185">Reference proteome</keyword>
<feature type="region of interest" description="Disordered" evidence="1">
    <location>
        <begin position="1"/>
        <end position="29"/>
    </location>
</feature>
<protein>
    <submittedName>
        <fullName evidence="2">Uncharacterized protein</fullName>
    </submittedName>
</protein>
<evidence type="ECO:0000256" key="1">
    <source>
        <dbReference type="SAM" id="MobiDB-lite"/>
    </source>
</evidence>
<gene>
    <name evidence="2" type="ORF">SKAU_G00397980</name>
</gene>
<proteinExistence type="predicted"/>
<dbReference type="Proteomes" id="UP001152622">
    <property type="component" value="Chromosome 21"/>
</dbReference>
<evidence type="ECO:0000313" key="2">
    <source>
        <dbReference type="EMBL" id="KAJ8334159.1"/>
    </source>
</evidence>
<name>A0A9Q1E8H4_SYNKA</name>
<accession>A0A9Q1E8H4</accession>